<feature type="coiled-coil region" evidence="2">
    <location>
        <begin position="451"/>
        <end position="486"/>
    </location>
</feature>
<sequence>MTKVSTIPFQQTGYFSKTIGDYLEQKESITPFIGRFPSIENFKTQIEEKQQSFSQETRTVLVASLKKQYAEVKASKKTLDNIELLAAQNTFTVTTGHQLNLFTGPLYFLYKIVSAINLAEELKTTYPKNNFVPVYWMASEDHDFEEIHYFNFKGKKVAWPREASGGVGRLDNRNMEFVFEEFSKLLGNSTNAKKLKQLFKDAYLEHSNLTAATRYLANELFAEYGLVIVDGDDIDLKRQFLPFVKKDIYDNAAFKEVTKCCSKLGKHYKIQVNPREINLFYLVDGLRERMLFDGKEYRVNNSDIAFNLDELEYELKLHPERFSPNVIMRPLYQEVILPNLCYIGGGGELAYWFELKSFFEKMEVPFPILLLRNSAVLIAEKQAEKMEKLKITKEELFLKQQALVNKKITEHSEVIIDFSVQRQQIDGHFEVLEGIAEKTDKSFIGAVKAQKQKQLNGLDNLEKRLLKAERRKYKDLTLRMKQLQDEIFPKQSLQERNTNFSEHYLEYGEDLIPAIKHALKPLDLEFTIIEL</sequence>
<feature type="domain" description="Bacillithiol biosynthesis BshC N-terminal Rossmann-like" evidence="3">
    <location>
        <begin position="4"/>
        <end position="373"/>
    </location>
</feature>
<name>A0ABU2Y6U2_9FLAO</name>
<dbReference type="InterPro" id="IPR055399">
    <property type="entry name" value="CC_BshC"/>
</dbReference>
<dbReference type="Pfam" id="PF24850">
    <property type="entry name" value="CC_BshC"/>
    <property type="match status" value="1"/>
</dbReference>
<dbReference type="EC" id="6.-.-.-" evidence="2"/>
<dbReference type="PIRSF" id="PIRSF012535">
    <property type="entry name" value="UCP012535"/>
    <property type="match status" value="1"/>
</dbReference>
<dbReference type="InterPro" id="IPR011199">
    <property type="entry name" value="Bacillithiol_biosynth_BshC"/>
</dbReference>
<dbReference type="HAMAP" id="MF_01867">
    <property type="entry name" value="BshC"/>
    <property type="match status" value="1"/>
</dbReference>
<dbReference type="NCBIfam" id="TIGR03998">
    <property type="entry name" value="thiol_BshC"/>
    <property type="match status" value="1"/>
</dbReference>
<feature type="domain" description="Bacillithiol biosynthesis BshC C-terminal coiled-coil" evidence="4">
    <location>
        <begin position="375"/>
        <end position="531"/>
    </location>
</feature>
<keyword evidence="2" id="KW-0175">Coiled coil</keyword>
<dbReference type="Proteomes" id="UP001252186">
    <property type="component" value="Unassembled WGS sequence"/>
</dbReference>
<comment type="caution">
    <text evidence="5">The sequence shown here is derived from an EMBL/GenBank/DDBJ whole genome shotgun (WGS) entry which is preliminary data.</text>
</comment>
<gene>
    <name evidence="2 5" type="primary">bshC</name>
    <name evidence="5" type="ORF">RM519_11770</name>
</gene>
<keyword evidence="6" id="KW-1185">Reference proteome</keyword>
<protein>
    <recommendedName>
        <fullName evidence="2">Putative cysteine ligase BshC</fullName>
        <ecNumber evidence="2">6.-.-.-</ecNumber>
    </recommendedName>
</protein>
<evidence type="ECO:0000259" key="3">
    <source>
        <dbReference type="Pfam" id="PF10079"/>
    </source>
</evidence>
<evidence type="ECO:0000313" key="6">
    <source>
        <dbReference type="Proteomes" id="UP001252186"/>
    </source>
</evidence>
<evidence type="ECO:0000313" key="5">
    <source>
        <dbReference type="EMBL" id="MDT0553928.1"/>
    </source>
</evidence>
<evidence type="ECO:0000259" key="4">
    <source>
        <dbReference type="Pfam" id="PF24850"/>
    </source>
</evidence>
<dbReference type="EMBL" id="JAVRHV010000006">
    <property type="protein sequence ID" value="MDT0553928.1"/>
    <property type="molecule type" value="Genomic_DNA"/>
</dbReference>
<dbReference type="InterPro" id="IPR055398">
    <property type="entry name" value="Rossmann-like_BshC"/>
</dbReference>
<evidence type="ECO:0000256" key="1">
    <source>
        <dbReference type="ARBA" id="ARBA00022598"/>
    </source>
</evidence>
<evidence type="ECO:0000256" key="2">
    <source>
        <dbReference type="HAMAP-Rule" id="MF_01867"/>
    </source>
</evidence>
<organism evidence="5 6">
    <name type="scientific">Urechidicola vernalis</name>
    <dbReference type="NCBI Taxonomy" id="3075600"/>
    <lineage>
        <taxon>Bacteria</taxon>
        <taxon>Pseudomonadati</taxon>
        <taxon>Bacteroidota</taxon>
        <taxon>Flavobacteriia</taxon>
        <taxon>Flavobacteriales</taxon>
        <taxon>Flavobacteriaceae</taxon>
        <taxon>Urechidicola</taxon>
    </lineage>
</organism>
<reference evidence="5 6" key="1">
    <citation type="submission" date="2023-09" db="EMBL/GenBank/DDBJ databases">
        <authorList>
            <person name="Rey-Velasco X."/>
        </authorList>
    </citation>
    <scope>NUCLEOTIDE SEQUENCE [LARGE SCALE GENOMIC DNA]</scope>
    <source>
        <strain evidence="5 6">P050</strain>
    </source>
</reference>
<accession>A0ABU2Y6U2</accession>
<comment type="similarity">
    <text evidence="2">Belongs to the BshC family.</text>
</comment>
<dbReference type="Pfam" id="PF10079">
    <property type="entry name" value="Rossmann-like_BshC"/>
    <property type="match status" value="1"/>
</dbReference>
<keyword evidence="1 2" id="KW-0436">Ligase</keyword>
<proteinExistence type="inferred from homology"/>
<dbReference type="RefSeq" id="WP_311594012.1">
    <property type="nucleotide sequence ID" value="NZ_JAVRHV010000006.1"/>
</dbReference>